<proteinExistence type="predicted"/>
<evidence type="ECO:0000256" key="1">
    <source>
        <dbReference type="SAM" id="MobiDB-lite"/>
    </source>
</evidence>
<keyword evidence="2" id="KW-0812">Transmembrane</keyword>
<gene>
    <name evidence="3" type="ORF">METZ01_LOCUS137477</name>
</gene>
<dbReference type="SUPFAM" id="SSF82171">
    <property type="entry name" value="DPP6 N-terminal domain-like"/>
    <property type="match status" value="1"/>
</dbReference>
<feature type="transmembrane region" description="Helical" evidence="2">
    <location>
        <begin position="25"/>
        <end position="45"/>
    </location>
</feature>
<keyword evidence="2" id="KW-1133">Transmembrane helix</keyword>
<dbReference type="EMBL" id="UINC01020065">
    <property type="protein sequence ID" value="SVA84623.1"/>
    <property type="molecule type" value="Genomic_DNA"/>
</dbReference>
<dbReference type="NCBIfam" id="TIGR02608">
    <property type="entry name" value="delta_60_rpt"/>
    <property type="match status" value="5"/>
</dbReference>
<feature type="non-terminal residue" evidence="3">
    <location>
        <position position="1"/>
    </location>
</feature>
<reference evidence="3" key="1">
    <citation type="submission" date="2018-05" db="EMBL/GenBank/DDBJ databases">
        <authorList>
            <person name="Lanie J.A."/>
            <person name="Ng W.-L."/>
            <person name="Kazmierczak K.M."/>
            <person name="Andrzejewski T.M."/>
            <person name="Davidsen T.M."/>
            <person name="Wayne K.J."/>
            <person name="Tettelin H."/>
            <person name="Glass J.I."/>
            <person name="Rusch D."/>
            <person name="Podicherti R."/>
            <person name="Tsui H.-C.T."/>
            <person name="Winkler M.E."/>
        </authorList>
    </citation>
    <scope>NUCLEOTIDE SEQUENCE</scope>
</reference>
<feature type="non-terminal residue" evidence="3">
    <location>
        <position position="902"/>
    </location>
</feature>
<dbReference type="Pfam" id="PF17164">
    <property type="entry name" value="DUF5122"/>
    <property type="match status" value="4"/>
</dbReference>
<dbReference type="Gene3D" id="2.80.10.50">
    <property type="match status" value="2"/>
</dbReference>
<evidence type="ECO:0000256" key="2">
    <source>
        <dbReference type="SAM" id="Phobius"/>
    </source>
</evidence>
<sequence>ASESAFRTIAEQETVHKKSRSGTRWLRIGVAVAVLATLTTVATPVSAADGDLDTSFDSDGMRKVDLHASGEDGIYHIAVEDDGDVMFSGYWNNNGQANKYSWYQQLKNPDGTSAGLSNPSDRLFWSPKADVIRETLIQSDGRYVSVGYAGTVTTGSGGDYDCAVIRRMPVDEAGNDGELDTSFSGNGKLFVTFSGSSNDYCTSGALQSDGKIVVGGWGPDGGNDKFLLARIDTDGTLDTTFGGNDTGMMTTSLCDVMSDCGSGVSSALRRLEIQPDGKIVVGGSYDTDGADTDFVVARYTTDGDLDTTFSSDGIHAFDLGSGTQDQLRGMKLQPNGKIVVVGYNDAKDWAVARLNTDGSMDTTFGGGDGITITDFGGTTDRAQDLVIESDGKIVVGGFTDAGSDFDFAVARYTTSGDLDTTFSSDGKTTTDVNGDGHDDRAYGIAIADNGNVILAGTSDGGGDADWAIAQYDSSTGPDGSITMTAFGKFRKDDEDSTIATHEDPNVTAVPGGYGSDDTRNSNHEKANDYVVNGTDRTFSLVLGTQPTSDVVVDFSVGSWSGNDLHAAASTSLGTDLVIEDSGETTVTSATFTNGNWNSSQTFTVVPAQDGVVEGVEQASIVATVDQDASDDLYDTVSAISTDVVIWDDDHNVTSGFDYVAGAVDGLSLKGFPSEVVYLDYMEPGEQYLIDPNDGVGVRWYCIDPTALATAGGDVGDYIGSLGEAGVWASQLWIGNNIDHDGNTSWWRSQFANKNWTSLSNFDFSSHTTAVQQYVWGSDGKLRWNDDSGVANGETSTACPLDDQLYFGSAARHEEDKDAVPASQITIRPGSESAPTTTLNPISVNEGSSVVIPFALGISHVVDETVTFSSPYSGATFTPNSLTFTNDDYATGQNLTLAIADND</sequence>
<dbReference type="AlphaFoldDB" id="A0A381Z769"/>
<evidence type="ECO:0000313" key="3">
    <source>
        <dbReference type="EMBL" id="SVA84623.1"/>
    </source>
</evidence>
<feature type="region of interest" description="Disordered" evidence="1">
    <location>
        <begin position="501"/>
        <end position="524"/>
    </location>
</feature>
<dbReference type="InterPro" id="IPR013431">
    <property type="entry name" value="Delta_60_rpt"/>
</dbReference>
<accession>A0A381Z769</accession>
<keyword evidence="2" id="KW-0472">Membrane</keyword>
<protein>
    <submittedName>
        <fullName evidence="3">Uncharacterized protein</fullName>
    </submittedName>
</protein>
<organism evidence="3">
    <name type="scientific">marine metagenome</name>
    <dbReference type="NCBI Taxonomy" id="408172"/>
    <lineage>
        <taxon>unclassified sequences</taxon>
        <taxon>metagenomes</taxon>
        <taxon>ecological metagenomes</taxon>
    </lineage>
</organism>
<name>A0A381Z769_9ZZZZ</name>